<proteinExistence type="predicted"/>
<reference evidence="2 3" key="1">
    <citation type="journal article" date="2019" name="PLoS Biol.">
        <title>Sex chromosomes control vertical transmission of feminizing Wolbachia symbionts in an isopod.</title>
        <authorList>
            <person name="Becking T."/>
            <person name="Chebbi M.A."/>
            <person name="Giraud I."/>
            <person name="Moumen B."/>
            <person name="Laverre T."/>
            <person name="Caubet Y."/>
            <person name="Peccoud J."/>
            <person name="Gilbert C."/>
            <person name="Cordaux R."/>
        </authorList>
    </citation>
    <scope>NUCLEOTIDE SEQUENCE [LARGE SCALE GENOMIC DNA]</scope>
    <source>
        <strain evidence="2">ANa2</strain>
        <tissue evidence="2">Whole body excluding digestive tract and cuticle</tissue>
    </source>
</reference>
<sequence length="391" mass="44581">MTVKHLRMLDESGKISHNIKNTEFCEKYRQGFEKCLVEVENYIRRDDILHHQHKSKQIILHLKTLFSKIPPEELCKHTLTSANQTNKVKATVDTSVFNSAIITLTHPEEQRLPTAVILPHHQKEHRVPTVEIPPRFHREQITPTAVIAPNSEKRHHIQTPKTLPDNSYIKQSKIEFSNGDTRVGVENYPPSPPDSLRYSSSPDSLRGSPRSSIEYNPSLNQIAFEKQIPSTPFMECLNYSIKHETESENIPLNLTVPSITQRQETLLTIYHPSNKSSGEFQSSTSSCEIVKKEELTYPNSNHIYHHFEQQNPPEEKYVMSNALEPTKGGGPSRASHSSNRTAPYPKKEAVKSYQNENSPLGDADGGGGQRDQNARPKLQHEDLTQSHWRPW</sequence>
<evidence type="ECO:0000313" key="3">
    <source>
        <dbReference type="Proteomes" id="UP000326759"/>
    </source>
</evidence>
<feature type="region of interest" description="Disordered" evidence="1">
    <location>
        <begin position="321"/>
        <end position="391"/>
    </location>
</feature>
<name>A0A5N5TBY7_9CRUS</name>
<gene>
    <name evidence="2" type="ORF">Anas_00332</name>
</gene>
<feature type="non-terminal residue" evidence="2">
    <location>
        <position position="391"/>
    </location>
</feature>
<evidence type="ECO:0000256" key="1">
    <source>
        <dbReference type="SAM" id="MobiDB-lite"/>
    </source>
</evidence>
<dbReference type="AlphaFoldDB" id="A0A5N5TBY7"/>
<dbReference type="EMBL" id="SEYY01003686">
    <property type="protein sequence ID" value="KAB7504146.1"/>
    <property type="molecule type" value="Genomic_DNA"/>
</dbReference>
<evidence type="ECO:0008006" key="4">
    <source>
        <dbReference type="Google" id="ProtNLM"/>
    </source>
</evidence>
<accession>A0A5N5TBY7</accession>
<protein>
    <recommendedName>
        <fullName evidence="4">Orange domain-containing protein</fullName>
    </recommendedName>
</protein>
<dbReference type="Proteomes" id="UP000326759">
    <property type="component" value="Unassembled WGS sequence"/>
</dbReference>
<feature type="region of interest" description="Disordered" evidence="1">
    <location>
        <begin position="179"/>
        <end position="213"/>
    </location>
</feature>
<comment type="caution">
    <text evidence="2">The sequence shown here is derived from an EMBL/GenBank/DDBJ whole genome shotgun (WGS) entry which is preliminary data.</text>
</comment>
<feature type="compositionally biased region" description="Polar residues" evidence="1">
    <location>
        <begin position="197"/>
        <end position="213"/>
    </location>
</feature>
<evidence type="ECO:0000313" key="2">
    <source>
        <dbReference type="EMBL" id="KAB7504146.1"/>
    </source>
</evidence>
<keyword evidence="3" id="KW-1185">Reference proteome</keyword>
<feature type="compositionally biased region" description="Basic and acidic residues" evidence="1">
    <location>
        <begin position="372"/>
        <end position="384"/>
    </location>
</feature>
<dbReference type="OrthoDB" id="6085656at2759"/>
<organism evidence="2 3">
    <name type="scientific">Armadillidium nasatum</name>
    <dbReference type="NCBI Taxonomy" id="96803"/>
    <lineage>
        <taxon>Eukaryota</taxon>
        <taxon>Metazoa</taxon>
        <taxon>Ecdysozoa</taxon>
        <taxon>Arthropoda</taxon>
        <taxon>Crustacea</taxon>
        <taxon>Multicrustacea</taxon>
        <taxon>Malacostraca</taxon>
        <taxon>Eumalacostraca</taxon>
        <taxon>Peracarida</taxon>
        <taxon>Isopoda</taxon>
        <taxon>Oniscidea</taxon>
        <taxon>Crinocheta</taxon>
        <taxon>Armadillidiidae</taxon>
        <taxon>Armadillidium</taxon>
    </lineage>
</organism>